<accession>A0ABM7U2R8</accession>
<evidence type="ECO:0000256" key="3">
    <source>
        <dbReference type="ARBA" id="ARBA00023004"/>
    </source>
</evidence>
<dbReference type="Gene3D" id="3.20.19.10">
    <property type="entry name" value="Aconitase, domain 4"/>
    <property type="match status" value="1"/>
</dbReference>
<feature type="domain" description="Aconitase A/isopropylmalate dehydratase small subunit swivel" evidence="7">
    <location>
        <begin position="121"/>
        <end position="168"/>
    </location>
</feature>
<evidence type="ECO:0000313" key="8">
    <source>
        <dbReference type="EMBL" id="BCZ85447.1"/>
    </source>
</evidence>
<comment type="subunit">
    <text evidence="1">Heterodimer of LeuC and LeuD.</text>
</comment>
<name>A0ABM7U2R8_9BURK</name>
<evidence type="ECO:0000256" key="4">
    <source>
        <dbReference type="ARBA" id="ARBA00023014"/>
    </source>
</evidence>
<proteinExistence type="predicted"/>
<reference evidence="8 9" key="1">
    <citation type="journal article" date="2022" name="Front. Microbiol.">
        <title>Identification and characterization of a novel class of self-sufficient cytochrome P450 hydroxylase involved in cyclohexanecarboxylate degradation in Paraburkholderia terrae strain KU-64.</title>
        <authorList>
            <person name="Yamamoto T."/>
            <person name="Hasegawa Y."/>
            <person name="Iwaki H."/>
        </authorList>
    </citation>
    <scope>NUCLEOTIDE SEQUENCE [LARGE SCALE GENOMIC DNA]</scope>
    <source>
        <strain evidence="8 9">KU-64</strain>
    </source>
</reference>
<dbReference type="InterPro" id="IPR015931">
    <property type="entry name" value="Acnase/IPM_dHydase_lsu_aba_1/3"/>
</dbReference>
<dbReference type="SUPFAM" id="SSF52016">
    <property type="entry name" value="LeuD/IlvD-like"/>
    <property type="match status" value="1"/>
</dbReference>
<geneLocation type="plasmid" evidence="8 9">
    <name>pPT365</name>
</geneLocation>
<dbReference type="PRINTS" id="PR00415">
    <property type="entry name" value="ACONITASE"/>
</dbReference>
<dbReference type="InterPro" id="IPR050067">
    <property type="entry name" value="IPM_dehydratase_rel_enz"/>
</dbReference>
<evidence type="ECO:0000256" key="1">
    <source>
        <dbReference type="ARBA" id="ARBA00011271"/>
    </source>
</evidence>
<dbReference type="SUPFAM" id="SSF53732">
    <property type="entry name" value="Aconitase iron-sulfur domain"/>
    <property type="match status" value="1"/>
</dbReference>
<protein>
    <recommendedName>
        <fullName evidence="10">Aconitate hydratase</fullName>
    </recommendedName>
</protein>
<evidence type="ECO:0000259" key="6">
    <source>
        <dbReference type="Pfam" id="PF00330"/>
    </source>
</evidence>
<gene>
    <name evidence="8" type="ORF">PTKU64_91220</name>
</gene>
<keyword evidence="5" id="KW-0456">Lyase</keyword>
<dbReference type="Proteomes" id="UP001319874">
    <property type="component" value="Plasmid pPT365"/>
</dbReference>
<feature type="domain" description="Aconitase/3-isopropylmalate dehydratase large subunit alpha/beta/alpha" evidence="6">
    <location>
        <begin position="256"/>
        <end position="665"/>
    </location>
</feature>
<keyword evidence="3" id="KW-0408">Iron</keyword>
<evidence type="ECO:0008006" key="10">
    <source>
        <dbReference type="Google" id="ProtNLM"/>
    </source>
</evidence>
<sequence length="680" mass="75037">MLQRLQFRFRGRASDAVFIPETTVYQSLSQPSDPSRTVRFDGRILFLSQNASVIERQLLGEDVRLEEAVPLRTDISTDEITPAYICYYYDEKLGEYPYLGLDCAGTRPVKQGSVKAARFAVTVAGRRYGKGSSREASPFAEWCAGIRLVIAESFERIYRQNCHNLGIFTSTDFGLIARIRRGEDIPVEEFTRGEDELTAELIRRGGLFRLTEARRAGWQPSVPPARSRPMTYAEKIVARASGCGSVTPGQSVFAKTDWRYAHEYVSPMSISFLRRECGDRIELHDPDSIVCFSDHLTFIHRSMPAERRALGLLDVAQAMGQVQQRFCEEYGLRHHGLLTDREGSEGISHSIMAERYVKPAQLVVGTDSHTPHCGALGALAFGIGATEMANAWLTGDVRVKVPPTCRVNLIGRLPAGVEAKDIVLHLLRLPYVREGRAIGQVFEYGGEALASLSTDERATLTNMVAEIGGFSGIIAPDEETQRFLRERRGVEFEVEPWMRSDDDAEVAHTIDVDCTQLEPMLARPGDPGQGVGLSELLDSVPVDIAYGGSCTGGKREDLRRCYEVLEWALRHGLKVAETTRFFLQFGSQDVRDYCVREGMLEVFERAGVELIEPGCGACVNAGPGVSERPDQVTVSAINRNFPGRSGPGKVWLASPSTVAASAVAGRIVSFEKLRASTNGN</sequence>
<evidence type="ECO:0000259" key="7">
    <source>
        <dbReference type="Pfam" id="PF00694"/>
    </source>
</evidence>
<evidence type="ECO:0000256" key="5">
    <source>
        <dbReference type="ARBA" id="ARBA00023239"/>
    </source>
</evidence>
<dbReference type="Gene3D" id="3.30.499.10">
    <property type="entry name" value="Aconitase, domain 3"/>
    <property type="match status" value="2"/>
</dbReference>
<dbReference type="InterPro" id="IPR001030">
    <property type="entry name" value="Acoase/IPM_deHydtase_lsu_aba"/>
</dbReference>
<dbReference type="Pfam" id="PF00694">
    <property type="entry name" value="Aconitase_C"/>
    <property type="match status" value="1"/>
</dbReference>
<keyword evidence="9" id="KW-1185">Reference proteome</keyword>
<dbReference type="EMBL" id="AP024959">
    <property type="protein sequence ID" value="BCZ85447.1"/>
    <property type="molecule type" value="Genomic_DNA"/>
</dbReference>
<evidence type="ECO:0000256" key="2">
    <source>
        <dbReference type="ARBA" id="ARBA00022723"/>
    </source>
</evidence>
<dbReference type="InterPro" id="IPR015928">
    <property type="entry name" value="Aconitase/3IPM_dehydase_swvl"/>
</dbReference>
<evidence type="ECO:0000313" key="9">
    <source>
        <dbReference type="Proteomes" id="UP001319874"/>
    </source>
</evidence>
<dbReference type="InterPro" id="IPR000573">
    <property type="entry name" value="AconitaseA/IPMdHydase_ssu_swvl"/>
</dbReference>
<dbReference type="InterPro" id="IPR036008">
    <property type="entry name" value="Aconitase_4Fe-4S_dom"/>
</dbReference>
<dbReference type="PANTHER" id="PTHR43822:SF2">
    <property type="entry name" value="HOMOACONITASE, MITOCHONDRIAL"/>
    <property type="match status" value="1"/>
</dbReference>
<keyword evidence="2" id="KW-0479">Metal-binding</keyword>
<dbReference type="PANTHER" id="PTHR43822">
    <property type="entry name" value="HOMOACONITASE, MITOCHONDRIAL-RELATED"/>
    <property type="match status" value="1"/>
</dbReference>
<keyword evidence="4" id="KW-0411">Iron-sulfur</keyword>
<dbReference type="Pfam" id="PF00330">
    <property type="entry name" value="Aconitase"/>
    <property type="match status" value="1"/>
</dbReference>
<keyword evidence="8" id="KW-0614">Plasmid</keyword>
<organism evidence="8 9">
    <name type="scientific">Paraburkholderia terrae</name>
    <dbReference type="NCBI Taxonomy" id="311230"/>
    <lineage>
        <taxon>Bacteria</taxon>
        <taxon>Pseudomonadati</taxon>
        <taxon>Pseudomonadota</taxon>
        <taxon>Betaproteobacteria</taxon>
        <taxon>Burkholderiales</taxon>
        <taxon>Burkholderiaceae</taxon>
        <taxon>Paraburkholderia</taxon>
    </lineage>
</organism>